<dbReference type="EMBL" id="FQUG01000002">
    <property type="protein sequence ID" value="SHE32776.1"/>
    <property type="molecule type" value="Genomic_DNA"/>
</dbReference>
<reference evidence="6 7" key="1">
    <citation type="submission" date="2016-11" db="EMBL/GenBank/DDBJ databases">
        <authorList>
            <person name="Jaros S."/>
            <person name="Januszkiewicz K."/>
            <person name="Wedrychowicz H."/>
        </authorList>
    </citation>
    <scope>NUCLEOTIDE SEQUENCE [LARGE SCALE GENOMIC DNA]</scope>
    <source>
        <strain evidence="6 7">DSM 10502</strain>
    </source>
</reference>
<sequence length="400" mass="44444">MKKKLMILGGSRYIIPVIKTAQVMGMHVITCDYLPDNIGHKYSDEYHNVSITDKEKVLELAKRLTIDGIVSFATDPGVVTAAYVAEKLGLPGCPYKSVEILQNKDKFRHFLSENKFNVPLAHGYSSKEDAKLGIKQFSFPVIVKPVDSAGSKGVSRVDNYEALDAALSEAFDHSLSGRVIIEEFLEKVGCSSDTDCFSVDNKLVFASFDCQYFDENSLNPYTPAGYSWPSDMPMSAQSELRSELQRLIKLLQLGTSIYNVETRFCTDGKPYIMEVSPRGGGNRLSEMLKYACGQDLIEANVRGALGMPIQELHDPVYKGAWAEYIIHSNKQGIFEKLIIDEEFAQKHVIECDIWVESGMQIGDFSGANAAIGTLVLSFKGIDEARSALQDIKRYVKVVVE</sequence>
<evidence type="ECO:0000256" key="2">
    <source>
        <dbReference type="ARBA" id="ARBA00022741"/>
    </source>
</evidence>
<accession>A0A1M4SKP1</accession>
<dbReference type="InterPro" id="IPR011761">
    <property type="entry name" value="ATP-grasp"/>
</dbReference>
<keyword evidence="3 4" id="KW-0067">ATP-binding</keyword>
<dbReference type="Pfam" id="PF02655">
    <property type="entry name" value="ATP-grasp_3"/>
    <property type="match status" value="1"/>
</dbReference>
<keyword evidence="1" id="KW-0436">Ligase</keyword>
<name>A0A1M4SKP1_9FIRM</name>
<keyword evidence="2 4" id="KW-0547">Nucleotide-binding</keyword>
<organism evidence="6 7">
    <name type="scientific">Schwartzia succinivorans DSM 10502</name>
    <dbReference type="NCBI Taxonomy" id="1123243"/>
    <lineage>
        <taxon>Bacteria</taxon>
        <taxon>Bacillati</taxon>
        <taxon>Bacillota</taxon>
        <taxon>Negativicutes</taxon>
        <taxon>Selenomonadales</taxon>
        <taxon>Selenomonadaceae</taxon>
        <taxon>Schwartzia</taxon>
    </lineage>
</organism>
<evidence type="ECO:0000313" key="6">
    <source>
        <dbReference type="EMBL" id="SHE32776.1"/>
    </source>
</evidence>
<dbReference type="InterPro" id="IPR052032">
    <property type="entry name" value="ATP-dep_AA_Ligase"/>
</dbReference>
<protein>
    <submittedName>
        <fullName evidence="6">Biotin carboxylase</fullName>
    </submittedName>
</protein>
<dbReference type="Gene3D" id="3.30.470.20">
    <property type="entry name" value="ATP-grasp fold, B domain"/>
    <property type="match status" value="1"/>
</dbReference>
<dbReference type="STRING" id="1123243.SAMN02745190_00169"/>
<dbReference type="GO" id="GO:0016874">
    <property type="term" value="F:ligase activity"/>
    <property type="evidence" value="ECO:0007669"/>
    <property type="project" value="UniProtKB-KW"/>
</dbReference>
<dbReference type="PANTHER" id="PTHR43585:SF2">
    <property type="entry name" value="ATP-GRASP ENZYME FSQD"/>
    <property type="match status" value="1"/>
</dbReference>
<dbReference type="Proteomes" id="UP000184404">
    <property type="component" value="Unassembled WGS sequence"/>
</dbReference>
<evidence type="ECO:0000259" key="5">
    <source>
        <dbReference type="PROSITE" id="PS50975"/>
    </source>
</evidence>
<feature type="domain" description="ATP-grasp" evidence="5">
    <location>
        <begin position="108"/>
        <end position="305"/>
    </location>
</feature>
<dbReference type="InterPro" id="IPR003806">
    <property type="entry name" value="ATP-grasp_PylC-type"/>
</dbReference>
<dbReference type="SUPFAM" id="SSF56059">
    <property type="entry name" value="Glutathione synthetase ATP-binding domain-like"/>
    <property type="match status" value="1"/>
</dbReference>
<dbReference type="PANTHER" id="PTHR43585">
    <property type="entry name" value="FUMIPYRROLE BIOSYNTHESIS PROTEIN C"/>
    <property type="match status" value="1"/>
</dbReference>
<evidence type="ECO:0000313" key="7">
    <source>
        <dbReference type="Proteomes" id="UP000184404"/>
    </source>
</evidence>
<evidence type="ECO:0000256" key="4">
    <source>
        <dbReference type="PROSITE-ProRule" id="PRU00409"/>
    </source>
</evidence>
<evidence type="ECO:0000256" key="3">
    <source>
        <dbReference type="ARBA" id="ARBA00022840"/>
    </source>
</evidence>
<gene>
    <name evidence="6" type="ORF">SAMN02745190_00169</name>
</gene>
<dbReference type="InterPro" id="IPR013815">
    <property type="entry name" value="ATP_grasp_subdomain_1"/>
</dbReference>
<dbReference type="Gene3D" id="3.40.50.20">
    <property type="match status" value="1"/>
</dbReference>
<dbReference type="PROSITE" id="PS50975">
    <property type="entry name" value="ATP_GRASP"/>
    <property type="match status" value="1"/>
</dbReference>
<evidence type="ECO:0000256" key="1">
    <source>
        <dbReference type="ARBA" id="ARBA00022598"/>
    </source>
</evidence>
<dbReference type="GO" id="GO:0046872">
    <property type="term" value="F:metal ion binding"/>
    <property type="evidence" value="ECO:0007669"/>
    <property type="project" value="InterPro"/>
</dbReference>
<proteinExistence type="predicted"/>
<dbReference type="AlphaFoldDB" id="A0A1M4SKP1"/>
<dbReference type="Gene3D" id="3.30.1490.20">
    <property type="entry name" value="ATP-grasp fold, A domain"/>
    <property type="match status" value="1"/>
</dbReference>
<dbReference type="RefSeq" id="WP_200795954.1">
    <property type="nucleotide sequence ID" value="NZ_FQUG01000002.1"/>
</dbReference>
<dbReference type="GO" id="GO:0005524">
    <property type="term" value="F:ATP binding"/>
    <property type="evidence" value="ECO:0007669"/>
    <property type="project" value="UniProtKB-UniRule"/>
</dbReference>
<keyword evidence="7" id="KW-1185">Reference proteome</keyword>